<dbReference type="SUPFAM" id="SSF82199">
    <property type="entry name" value="SET domain"/>
    <property type="match status" value="1"/>
</dbReference>
<dbReference type="InterPro" id="IPR046341">
    <property type="entry name" value="SET_dom_sf"/>
</dbReference>
<name>A0A918V376_9ACTN</name>
<evidence type="ECO:0000313" key="2">
    <source>
        <dbReference type="EMBL" id="GGZ62116.1"/>
    </source>
</evidence>
<evidence type="ECO:0000259" key="1">
    <source>
        <dbReference type="PROSITE" id="PS50280"/>
    </source>
</evidence>
<organism evidence="2 3">
    <name type="scientific">Streptomyces inusitatus</name>
    <dbReference type="NCBI Taxonomy" id="68221"/>
    <lineage>
        <taxon>Bacteria</taxon>
        <taxon>Bacillati</taxon>
        <taxon>Actinomycetota</taxon>
        <taxon>Actinomycetes</taxon>
        <taxon>Kitasatosporales</taxon>
        <taxon>Streptomycetaceae</taxon>
        <taxon>Streptomyces</taxon>
    </lineage>
</organism>
<dbReference type="AlphaFoldDB" id="A0A918V376"/>
<keyword evidence="3" id="KW-1185">Reference proteome</keyword>
<dbReference type="Proteomes" id="UP000630936">
    <property type="component" value="Unassembled WGS sequence"/>
</dbReference>
<dbReference type="Gene3D" id="2.170.270.10">
    <property type="entry name" value="SET domain"/>
    <property type="match status" value="1"/>
</dbReference>
<dbReference type="EMBL" id="BMWG01000033">
    <property type="protein sequence ID" value="GGZ62116.1"/>
    <property type="molecule type" value="Genomic_DNA"/>
</dbReference>
<dbReference type="PROSITE" id="PS50280">
    <property type="entry name" value="SET"/>
    <property type="match status" value="1"/>
</dbReference>
<comment type="caution">
    <text evidence="2">The sequence shown here is derived from an EMBL/GenBank/DDBJ whole genome shotgun (WGS) entry which is preliminary data.</text>
</comment>
<evidence type="ECO:0000313" key="3">
    <source>
        <dbReference type="Proteomes" id="UP000630936"/>
    </source>
</evidence>
<reference evidence="2" key="1">
    <citation type="journal article" date="2014" name="Int. J. Syst. Evol. Microbiol.">
        <title>Complete genome sequence of Corynebacterium casei LMG S-19264T (=DSM 44701T), isolated from a smear-ripened cheese.</title>
        <authorList>
            <consortium name="US DOE Joint Genome Institute (JGI-PGF)"/>
            <person name="Walter F."/>
            <person name="Albersmeier A."/>
            <person name="Kalinowski J."/>
            <person name="Ruckert C."/>
        </authorList>
    </citation>
    <scope>NUCLEOTIDE SEQUENCE</scope>
    <source>
        <strain evidence="2">JCM 4988</strain>
    </source>
</reference>
<dbReference type="Pfam" id="PF00856">
    <property type="entry name" value="SET"/>
    <property type="match status" value="1"/>
</dbReference>
<dbReference type="InterPro" id="IPR001214">
    <property type="entry name" value="SET_dom"/>
</dbReference>
<sequence length="191" mass="20448">MDRDRTAVPPPAALSTTTAVRRPGAELRESAGKGAGVFAVRSFRTGETVLTGVIEAELGRNDSHASQVGWDRFVRHGGLVPKVNHSCDPACGIGLNPAGAHDLVARRPIRSGQEITFDYAMRNFSIEHFPARCQCGTVLCRGRITGWKDLPADRRAAYRGSIAPYLLDTPAVPDAPALPNTPALPDAPTDR</sequence>
<protein>
    <recommendedName>
        <fullName evidence="1">SET domain-containing protein</fullName>
    </recommendedName>
</protein>
<proteinExistence type="predicted"/>
<dbReference type="InterPro" id="IPR053201">
    <property type="entry name" value="Flavunoidine_N-MTase"/>
</dbReference>
<reference evidence="2" key="2">
    <citation type="submission" date="2020-09" db="EMBL/GenBank/DDBJ databases">
        <authorList>
            <person name="Sun Q."/>
            <person name="Ohkuma M."/>
        </authorList>
    </citation>
    <scope>NUCLEOTIDE SEQUENCE</scope>
    <source>
        <strain evidence="2">JCM 4988</strain>
    </source>
</reference>
<dbReference type="PANTHER" id="PTHR12350:SF19">
    <property type="entry name" value="SET DOMAIN-CONTAINING PROTEIN"/>
    <property type="match status" value="1"/>
</dbReference>
<dbReference type="RefSeq" id="WP_190126851.1">
    <property type="nucleotide sequence ID" value="NZ_BMWG01000033.1"/>
</dbReference>
<gene>
    <name evidence="2" type="ORF">GCM10010387_64580</name>
</gene>
<feature type="domain" description="SET" evidence="1">
    <location>
        <begin position="23"/>
        <end position="120"/>
    </location>
</feature>
<accession>A0A918V376</accession>
<dbReference type="PANTHER" id="PTHR12350">
    <property type="entry name" value="HISTONE-LYSINE N-METHYLTRANSFERASE-RELATED"/>
    <property type="match status" value="1"/>
</dbReference>